<dbReference type="AlphaFoldDB" id="A0A1G5KT19"/>
<feature type="transmembrane region" description="Helical" evidence="1">
    <location>
        <begin position="12"/>
        <end position="35"/>
    </location>
</feature>
<keyword evidence="1" id="KW-1133">Transmembrane helix</keyword>
<reference evidence="2 3" key="1">
    <citation type="submission" date="2016-10" db="EMBL/GenBank/DDBJ databases">
        <authorList>
            <person name="de Groot N.N."/>
        </authorList>
    </citation>
    <scope>NUCLEOTIDE SEQUENCE [LARGE SCALE GENOMIC DNA]</scope>
    <source>
        <strain evidence="2 3">DSM 18978</strain>
    </source>
</reference>
<keyword evidence="3" id="KW-1185">Reference proteome</keyword>
<proteinExistence type="predicted"/>
<keyword evidence="1" id="KW-0812">Transmembrane</keyword>
<accession>A0A1G5KT19</accession>
<dbReference type="STRING" id="1120976.SAMN03080606_03746"/>
<sequence length="104" mass="11947">MNIFRVIMDSLGYIVTFYFFIVCIINIGAFILMAIDKRNAKKEGQRIPEIVLLTIALIGGGVGVLLGMVFFHHKISKRKFYIGIPLLYILNVITSLWVLYFFNK</sequence>
<keyword evidence="1" id="KW-0472">Membrane</keyword>
<dbReference type="EMBL" id="FMUS01000031">
    <property type="protein sequence ID" value="SCZ03756.1"/>
    <property type="molecule type" value="Genomic_DNA"/>
</dbReference>
<protein>
    <submittedName>
        <fullName evidence="2">Uncharacterized membrane protein YsdA, DUF1294 family</fullName>
    </submittedName>
</protein>
<organism evidence="2 3">
    <name type="scientific">Alkaliphilus peptidifermentans DSM 18978</name>
    <dbReference type="NCBI Taxonomy" id="1120976"/>
    <lineage>
        <taxon>Bacteria</taxon>
        <taxon>Bacillati</taxon>
        <taxon>Bacillota</taxon>
        <taxon>Clostridia</taxon>
        <taxon>Peptostreptococcales</taxon>
        <taxon>Natronincolaceae</taxon>
        <taxon>Alkaliphilus</taxon>
    </lineage>
</organism>
<feature type="transmembrane region" description="Helical" evidence="1">
    <location>
        <begin position="50"/>
        <end position="71"/>
    </location>
</feature>
<dbReference type="InterPro" id="IPR010718">
    <property type="entry name" value="DUF1294"/>
</dbReference>
<name>A0A1G5KT19_9FIRM</name>
<evidence type="ECO:0000313" key="3">
    <source>
        <dbReference type="Proteomes" id="UP000198636"/>
    </source>
</evidence>
<evidence type="ECO:0000313" key="2">
    <source>
        <dbReference type="EMBL" id="SCZ03756.1"/>
    </source>
</evidence>
<evidence type="ECO:0000256" key="1">
    <source>
        <dbReference type="SAM" id="Phobius"/>
    </source>
</evidence>
<dbReference type="RefSeq" id="WP_242877030.1">
    <property type="nucleotide sequence ID" value="NZ_FMUS01000031.1"/>
</dbReference>
<feature type="transmembrane region" description="Helical" evidence="1">
    <location>
        <begin position="80"/>
        <end position="102"/>
    </location>
</feature>
<dbReference type="Pfam" id="PF06961">
    <property type="entry name" value="DUF1294"/>
    <property type="match status" value="1"/>
</dbReference>
<dbReference type="Proteomes" id="UP000198636">
    <property type="component" value="Unassembled WGS sequence"/>
</dbReference>
<gene>
    <name evidence="2" type="ORF">SAMN03080606_03746</name>
</gene>